<dbReference type="GO" id="GO:0052691">
    <property type="term" value="F:UDP-arabinopyranose mutase activity"/>
    <property type="evidence" value="ECO:0007669"/>
    <property type="project" value="UniProtKB-EC"/>
</dbReference>
<dbReference type="InterPro" id="IPR037595">
    <property type="entry name" value="RGP_fam"/>
</dbReference>
<evidence type="ECO:0000256" key="8">
    <source>
        <dbReference type="PIRSR" id="PIRSR016429-50"/>
    </source>
</evidence>
<reference evidence="10" key="1">
    <citation type="journal article" date="2019" name="Database">
        <title>The radish genome database (RadishGD): an integrated information resource for radish genomics.</title>
        <authorList>
            <person name="Yu H.J."/>
            <person name="Baek S."/>
            <person name="Lee Y.J."/>
            <person name="Cho A."/>
            <person name="Mun J.H."/>
        </authorList>
    </citation>
    <scope>NUCLEOTIDE SEQUENCE [LARGE SCALE GENOMIC DNA]</scope>
    <source>
        <strain evidence="10">cv. WK10039</strain>
    </source>
</reference>
<dbReference type="InterPro" id="IPR004901">
    <property type="entry name" value="RGP"/>
</dbReference>
<dbReference type="EC" id="5.4.99.30" evidence="7"/>
<name>A0A6J0M6R4_RAPSA</name>
<evidence type="ECO:0000256" key="3">
    <source>
        <dbReference type="ARBA" id="ARBA00008986"/>
    </source>
</evidence>
<dbReference type="RefSeq" id="XP_018467643.2">
    <property type="nucleotide sequence ID" value="XM_018612141.2"/>
</dbReference>
<dbReference type="GeneID" id="108839368"/>
<evidence type="ECO:0000313" key="11">
    <source>
        <dbReference type="RefSeq" id="XP_018467643.2"/>
    </source>
</evidence>
<dbReference type="PANTHER" id="PTHR31682">
    <property type="entry name" value="UDP-ARABINOSE MUTASE"/>
    <property type="match status" value="1"/>
</dbReference>
<evidence type="ECO:0000256" key="1">
    <source>
        <dbReference type="ARBA" id="ARBA00004514"/>
    </source>
</evidence>
<evidence type="ECO:0000256" key="5">
    <source>
        <dbReference type="ARBA" id="ARBA00023180"/>
    </source>
</evidence>
<keyword evidence="10" id="KW-1185">Reference proteome</keyword>
<feature type="site" description="Required for activity" evidence="8">
    <location>
        <position position="151"/>
    </location>
</feature>
<dbReference type="GO" id="GO:0033356">
    <property type="term" value="P:UDP-L-arabinose metabolic process"/>
    <property type="evidence" value="ECO:0007669"/>
    <property type="project" value="UniProtKB-UniRule"/>
</dbReference>
<evidence type="ECO:0000256" key="4">
    <source>
        <dbReference type="ARBA" id="ARBA00023034"/>
    </source>
</evidence>
<comment type="function">
    <text evidence="7">Probable UDP-L-arabinose mutase involved in the biosynthesis of cell wall non-cellulosic polysaccharides.</text>
</comment>
<dbReference type="GO" id="GO:0071555">
    <property type="term" value="P:cell wall organization"/>
    <property type="evidence" value="ECO:0007669"/>
    <property type="project" value="UniProtKB-UniRule"/>
</dbReference>
<evidence type="ECO:0000256" key="9">
    <source>
        <dbReference type="PIRSR" id="PIRSR016429-51"/>
    </source>
</evidence>
<dbReference type="GO" id="GO:0005794">
    <property type="term" value="C:Golgi apparatus"/>
    <property type="evidence" value="ECO:0007669"/>
    <property type="project" value="UniProtKB-SubCell"/>
</dbReference>
<evidence type="ECO:0000313" key="10">
    <source>
        <dbReference type="Proteomes" id="UP000504610"/>
    </source>
</evidence>
<accession>A0A6J0M6R4</accession>
<dbReference type="AlphaFoldDB" id="A0A6J0M6R4"/>
<feature type="site" description="Required for activity" evidence="8">
    <location>
        <position position="158"/>
    </location>
</feature>
<dbReference type="PANTHER" id="PTHR31682:SF4">
    <property type="entry name" value="UDP-ARABINOPYRANOSE MUTASE 5-RELATED"/>
    <property type="match status" value="1"/>
</dbReference>
<evidence type="ECO:0000256" key="6">
    <source>
        <dbReference type="ARBA" id="ARBA00023316"/>
    </source>
</evidence>
<dbReference type="Pfam" id="PF03214">
    <property type="entry name" value="RGP"/>
    <property type="match status" value="1"/>
</dbReference>
<dbReference type="GO" id="GO:0009506">
    <property type="term" value="C:plasmodesma"/>
    <property type="evidence" value="ECO:0007669"/>
    <property type="project" value="TreeGrafter"/>
</dbReference>
<feature type="glycosylation site" description="N-linked (Glc...) arginine" evidence="9">
    <location>
        <position position="151"/>
    </location>
</feature>
<gene>
    <name evidence="11" type="primary">LOC108839368</name>
</gene>
<organism evidence="10 11">
    <name type="scientific">Raphanus sativus</name>
    <name type="common">Radish</name>
    <name type="synonym">Raphanus raphanistrum var. sativus</name>
    <dbReference type="NCBI Taxonomy" id="3726"/>
    <lineage>
        <taxon>Eukaryota</taxon>
        <taxon>Viridiplantae</taxon>
        <taxon>Streptophyta</taxon>
        <taxon>Embryophyta</taxon>
        <taxon>Tracheophyta</taxon>
        <taxon>Spermatophyta</taxon>
        <taxon>Magnoliopsida</taxon>
        <taxon>eudicotyledons</taxon>
        <taxon>Gunneridae</taxon>
        <taxon>Pentapetalae</taxon>
        <taxon>rosids</taxon>
        <taxon>malvids</taxon>
        <taxon>Brassicales</taxon>
        <taxon>Brassicaceae</taxon>
        <taxon>Brassiceae</taxon>
        <taxon>Raphanus</taxon>
    </lineage>
</organism>
<reference evidence="11" key="2">
    <citation type="submission" date="2025-08" db="UniProtKB">
        <authorList>
            <consortium name="RefSeq"/>
        </authorList>
    </citation>
    <scope>IDENTIFICATION</scope>
    <source>
        <tissue evidence="11">Leaf</tissue>
    </source>
</reference>
<comment type="subcellular location">
    <subcellularLocation>
        <location evidence="1">Cytoplasm</location>
        <location evidence="1">Cytosol</location>
    </subcellularLocation>
    <subcellularLocation>
        <location evidence="2 7">Golgi apparatus</location>
    </subcellularLocation>
</comment>
<dbReference type="GO" id="GO:0071669">
    <property type="term" value="P:plant-type cell wall organization or biogenesis"/>
    <property type="evidence" value="ECO:0007669"/>
    <property type="project" value="InterPro"/>
</dbReference>
<keyword evidence="4 7" id="KW-0333">Golgi apparatus</keyword>
<evidence type="ECO:0000256" key="2">
    <source>
        <dbReference type="ARBA" id="ARBA00004555"/>
    </source>
</evidence>
<dbReference type="GO" id="GO:0005829">
    <property type="term" value="C:cytosol"/>
    <property type="evidence" value="ECO:0007669"/>
    <property type="project" value="UniProtKB-SubCell"/>
</dbReference>
<comment type="catalytic activity">
    <reaction evidence="7">
        <text>UDP-beta-L-arabinofuranose = UDP-beta-L-arabinopyranose</text>
        <dbReference type="Rhea" id="RHEA:28350"/>
        <dbReference type="ChEBI" id="CHEBI:61457"/>
        <dbReference type="ChEBI" id="CHEBI:61463"/>
        <dbReference type="EC" id="5.4.99.30"/>
    </reaction>
</comment>
<proteinExistence type="inferred from homology"/>
<sequence length="351" mass="39147">MSLDHEINKNEVDIVIGALNADLTPFLDTWRPFFTGFHLIIVKDPELKEEELNIPQGFDVDVYSKTDMEKVVGSSDTTAMFSGYSCRYFGYLVSKKKYIVSIDDDCVPAKDPKGFLVDAVSQHVDNLERPATPLFFNTLYDPYREGADFVRGYPFSLRSGVPCAASCGLWLNLADLDAPTQALKTEQRNTSYVDAVMTVPLKAMLPISGINIAFNRELVGPALVPALRIAGEGRVRWETLEDVWCGMCLKHIVDHLGYGVKTGLPYVWRNERGDAVESLKKKWEGMKLMEKSVPFFESLKLPESAVTVEDCVVELAKAVREQLGSDDHAFTQAADAMVKWVQLWSSVNSSG</sequence>
<dbReference type="Proteomes" id="UP000504610">
    <property type="component" value="Chromosome 2"/>
</dbReference>
<evidence type="ECO:0000256" key="7">
    <source>
        <dbReference type="PIRNR" id="PIRNR016429"/>
    </source>
</evidence>
<dbReference type="KEGG" id="rsz:108839368"/>
<protein>
    <recommendedName>
        <fullName evidence="7">UDP-arabinopyranose mutase</fullName>
        <ecNumber evidence="7">5.4.99.30</ecNumber>
    </recommendedName>
</protein>
<keyword evidence="5 9" id="KW-0325">Glycoprotein</keyword>
<dbReference type="PIRSF" id="PIRSF016429">
    <property type="entry name" value="UPTG"/>
    <property type="match status" value="1"/>
</dbReference>
<keyword evidence="6 7" id="KW-0961">Cell wall biogenesis/degradation</keyword>
<comment type="similarity">
    <text evidence="3 7">Belongs to the RGP family.</text>
</comment>
<dbReference type="OrthoDB" id="1020896at2759"/>